<dbReference type="Pfam" id="PF00561">
    <property type="entry name" value="Abhydrolase_1"/>
    <property type="match status" value="1"/>
</dbReference>
<evidence type="ECO:0000313" key="3">
    <source>
        <dbReference type="Proteomes" id="UP000308549"/>
    </source>
</evidence>
<dbReference type="SUPFAM" id="SSF53474">
    <property type="entry name" value="alpha/beta-Hydrolases"/>
    <property type="match status" value="1"/>
</dbReference>
<dbReference type="PANTHER" id="PTHR43433">
    <property type="entry name" value="HYDROLASE, ALPHA/BETA FOLD FAMILY PROTEIN"/>
    <property type="match status" value="1"/>
</dbReference>
<evidence type="ECO:0000313" key="2">
    <source>
        <dbReference type="EMBL" id="TKA24581.1"/>
    </source>
</evidence>
<evidence type="ECO:0000259" key="1">
    <source>
        <dbReference type="Pfam" id="PF00561"/>
    </source>
</evidence>
<dbReference type="InterPro" id="IPR050471">
    <property type="entry name" value="AB_hydrolase"/>
</dbReference>
<dbReference type="Proteomes" id="UP000308549">
    <property type="component" value="Unassembled WGS sequence"/>
</dbReference>
<sequence length="276" mass="30495">MAHLDVPGASLYYETLGSGPLLLCISGANGSCEIWKPLAIQLRKHFTVVSYDRRGYSRSTLSGAQDYDQRLQTDADDAAHLIHHISPDEPATVLGNSSGAIVALELLTRHPDCIRNLLPHEPPAATLLEDLEDIKQEHQAVYQLYRKAGVAPAAERFAESIKAGPETAGLLRSMDPKAGPYNFANSIYWFERELGHYAAGTEFDLHKLQAQSSKLLLLNGRDSHADAMQYRPNVKLAEMFGLELHIVPGGHMGFVLKAPQFAKEVYEILKDKDSSY</sequence>
<dbReference type="EMBL" id="NAJL01000042">
    <property type="protein sequence ID" value="TKA24581.1"/>
    <property type="molecule type" value="Genomic_DNA"/>
</dbReference>
<feature type="domain" description="AB hydrolase-1" evidence="1">
    <location>
        <begin position="20"/>
        <end position="257"/>
    </location>
</feature>
<comment type="caution">
    <text evidence="2">The sequence shown here is derived from an EMBL/GenBank/DDBJ whole genome shotgun (WGS) entry which is preliminary data.</text>
</comment>
<dbReference type="OrthoDB" id="408373at2759"/>
<dbReference type="Gene3D" id="3.40.50.1820">
    <property type="entry name" value="alpha/beta hydrolase"/>
    <property type="match status" value="1"/>
</dbReference>
<dbReference type="PANTHER" id="PTHR43433:SF5">
    <property type="entry name" value="AB HYDROLASE-1 DOMAIN-CONTAINING PROTEIN"/>
    <property type="match status" value="1"/>
</dbReference>
<dbReference type="GO" id="GO:0004806">
    <property type="term" value="F:triacylglycerol lipase activity"/>
    <property type="evidence" value="ECO:0007669"/>
    <property type="project" value="TreeGrafter"/>
</dbReference>
<name>A0A4U0TR10_9PEZI</name>
<keyword evidence="3" id="KW-1185">Reference proteome</keyword>
<dbReference type="InterPro" id="IPR000073">
    <property type="entry name" value="AB_hydrolase_1"/>
</dbReference>
<proteinExistence type="predicted"/>
<gene>
    <name evidence="2" type="ORF">B0A50_06341</name>
</gene>
<dbReference type="AlphaFoldDB" id="A0A4U0TR10"/>
<organism evidence="2 3">
    <name type="scientific">Salinomyces thailandicus</name>
    <dbReference type="NCBI Taxonomy" id="706561"/>
    <lineage>
        <taxon>Eukaryota</taxon>
        <taxon>Fungi</taxon>
        <taxon>Dikarya</taxon>
        <taxon>Ascomycota</taxon>
        <taxon>Pezizomycotina</taxon>
        <taxon>Dothideomycetes</taxon>
        <taxon>Dothideomycetidae</taxon>
        <taxon>Mycosphaerellales</taxon>
        <taxon>Teratosphaeriaceae</taxon>
        <taxon>Salinomyces</taxon>
    </lineage>
</organism>
<dbReference type="InterPro" id="IPR029058">
    <property type="entry name" value="AB_hydrolase_fold"/>
</dbReference>
<protein>
    <recommendedName>
        <fullName evidence="1">AB hydrolase-1 domain-containing protein</fullName>
    </recommendedName>
</protein>
<accession>A0A4U0TR10</accession>
<dbReference type="GO" id="GO:0046503">
    <property type="term" value="P:glycerolipid catabolic process"/>
    <property type="evidence" value="ECO:0007669"/>
    <property type="project" value="TreeGrafter"/>
</dbReference>
<reference evidence="2 3" key="1">
    <citation type="submission" date="2017-03" db="EMBL/GenBank/DDBJ databases">
        <title>Genomes of endolithic fungi from Antarctica.</title>
        <authorList>
            <person name="Coleine C."/>
            <person name="Masonjones S."/>
            <person name="Stajich J.E."/>
        </authorList>
    </citation>
    <scope>NUCLEOTIDE SEQUENCE [LARGE SCALE GENOMIC DNA]</scope>
    <source>
        <strain evidence="2 3">CCFEE 6315</strain>
    </source>
</reference>